<protein>
    <submittedName>
        <fullName evidence="1">Uncharacterized protein</fullName>
    </submittedName>
</protein>
<accession>A0ABD2X9P0</accession>
<keyword evidence="2" id="KW-1185">Reference proteome</keyword>
<dbReference type="Proteomes" id="UP001627154">
    <property type="component" value="Unassembled WGS sequence"/>
</dbReference>
<reference evidence="1 2" key="1">
    <citation type="journal article" date="2024" name="bioRxiv">
        <title>A reference genome for Trichogramma kaykai: A tiny desert-dwelling parasitoid wasp with competing sex-ratio distorters.</title>
        <authorList>
            <person name="Culotta J."/>
            <person name="Lindsey A.R."/>
        </authorList>
    </citation>
    <scope>NUCLEOTIDE SEQUENCE [LARGE SCALE GENOMIC DNA]</scope>
    <source>
        <strain evidence="1 2">KSX58</strain>
    </source>
</reference>
<evidence type="ECO:0000313" key="1">
    <source>
        <dbReference type="EMBL" id="KAL3402068.1"/>
    </source>
</evidence>
<name>A0ABD2X9P0_9HYME</name>
<organism evidence="1 2">
    <name type="scientific">Trichogramma kaykai</name>
    <dbReference type="NCBI Taxonomy" id="54128"/>
    <lineage>
        <taxon>Eukaryota</taxon>
        <taxon>Metazoa</taxon>
        <taxon>Ecdysozoa</taxon>
        <taxon>Arthropoda</taxon>
        <taxon>Hexapoda</taxon>
        <taxon>Insecta</taxon>
        <taxon>Pterygota</taxon>
        <taxon>Neoptera</taxon>
        <taxon>Endopterygota</taxon>
        <taxon>Hymenoptera</taxon>
        <taxon>Apocrita</taxon>
        <taxon>Proctotrupomorpha</taxon>
        <taxon>Chalcidoidea</taxon>
        <taxon>Trichogrammatidae</taxon>
        <taxon>Trichogramma</taxon>
    </lineage>
</organism>
<sequence length="141" mass="15942">MRKFTALRGSGLMSWDIFAHHREPLAARKRIFLRVSSRRARIFLARKGRERKNNGKWAWGNLLGRTPASMSRATTHLGMCTRAVMRKPGKGNKEEGREAAVNYNSTYAKPHEKVRKYKCGVAVAVLAYSSTALLPERSLLV</sequence>
<gene>
    <name evidence="1" type="ORF">TKK_004897</name>
</gene>
<evidence type="ECO:0000313" key="2">
    <source>
        <dbReference type="Proteomes" id="UP001627154"/>
    </source>
</evidence>
<proteinExistence type="predicted"/>
<dbReference type="EMBL" id="JBJJXI010000040">
    <property type="protein sequence ID" value="KAL3402068.1"/>
    <property type="molecule type" value="Genomic_DNA"/>
</dbReference>
<comment type="caution">
    <text evidence="1">The sequence shown here is derived from an EMBL/GenBank/DDBJ whole genome shotgun (WGS) entry which is preliminary data.</text>
</comment>
<dbReference type="AlphaFoldDB" id="A0ABD2X9P0"/>